<name>A0AAD0YUK0_CHRID</name>
<dbReference type="PROSITE" id="PS51257">
    <property type="entry name" value="PROKAR_LIPOPROTEIN"/>
    <property type="match status" value="1"/>
</dbReference>
<gene>
    <name evidence="1" type="ORF">EG352_03590</name>
</gene>
<evidence type="ECO:0000313" key="1">
    <source>
        <dbReference type="EMBL" id="AZB16921.1"/>
    </source>
</evidence>
<proteinExistence type="predicted"/>
<reference evidence="1 2" key="1">
    <citation type="submission" date="2018-11" db="EMBL/GenBank/DDBJ databases">
        <title>Proposal to divide the Flavobacteriaceae and reorganize its genera based on Amino Acid Identity values calculated from whole genome sequences.</title>
        <authorList>
            <person name="Nicholson A.C."/>
            <person name="Gulvik C.A."/>
            <person name="Whitney A.M."/>
            <person name="Humrighouse B.W."/>
            <person name="Bell M."/>
            <person name="Holmes B."/>
            <person name="Steigerwalt A.G."/>
            <person name="Villarma A."/>
            <person name="Sheth M."/>
            <person name="Batra D."/>
            <person name="Pryor J."/>
            <person name="Bernardet J.-F."/>
            <person name="Hugo C."/>
            <person name="Kampfer P."/>
            <person name="Newman J."/>
            <person name="McQuiston J.R."/>
        </authorList>
    </citation>
    <scope>NUCLEOTIDE SEQUENCE [LARGE SCALE GENOMIC DNA]</scope>
    <source>
        <strain evidence="1 2">H5559</strain>
    </source>
</reference>
<dbReference type="RefSeq" id="WP_060868638.1">
    <property type="nucleotide sequence ID" value="NZ_CP033930.1"/>
</dbReference>
<dbReference type="EMBL" id="CP033930">
    <property type="protein sequence ID" value="AZB16921.1"/>
    <property type="molecule type" value="Genomic_DNA"/>
</dbReference>
<sequence length="204" mass="22722">MHFKKIYFSLLGFSAVISCKPEKKPVAETKPQDTIRVVPGIKKVSDSLTKEKRVEPIDTTAVLHAFKNATKTKQFGEDVYYDIKDELSGSIFDSERPILIGDLNGDQLDDAIMPFTIEGRDGGNNWDAHYAIFINKGGKLSYQYSFNRGADLAETQTFFKSIENGVVKGVVEPGFHYPDGESTPVSFIYKNNRLSEVPATSKAK</sequence>
<organism evidence="1 2">
    <name type="scientific">Chryseobacterium indologenes</name>
    <name type="common">Flavobacterium indologenes</name>
    <dbReference type="NCBI Taxonomy" id="253"/>
    <lineage>
        <taxon>Bacteria</taxon>
        <taxon>Pseudomonadati</taxon>
        <taxon>Bacteroidota</taxon>
        <taxon>Flavobacteriia</taxon>
        <taxon>Flavobacteriales</taxon>
        <taxon>Weeksellaceae</taxon>
        <taxon>Chryseobacterium group</taxon>
        <taxon>Chryseobacterium</taxon>
    </lineage>
</organism>
<evidence type="ECO:0000313" key="2">
    <source>
        <dbReference type="Proteomes" id="UP000269015"/>
    </source>
</evidence>
<dbReference type="Proteomes" id="UP000269015">
    <property type="component" value="Chromosome"/>
</dbReference>
<accession>A0AAD0YUK0</accession>
<dbReference type="AlphaFoldDB" id="A0AAD0YUK0"/>
<protein>
    <submittedName>
        <fullName evidence="1">Uncharacterized protein</fullName>
    </submittedName>
</protein>